<dbReference type="PANTHER" id="PTHR30163:SF9">
    <property type="entry name" value="MEMBRANE-BOUND LYTIC MUREIN TRANSGLYCOSYLASE B"/>
    <property type="match status" value="1"/>
</dbReference>
<dbReference type="EC" id="2.4.-.-" evidence="2"/>
<keyword evidence="3" id="KW-1185">Reference proteome</keyword>
<dbReference type="Gene3D" id="1.10.8.350">
    <property type="entry name" value="Bacterial muramidase"/>
    <property type="match status" value="1"/>
</dbReference>
<dbReference type="Gene3D" id="1.10.530.10">
    <property type="match status" value="1"/>
</dbReference>
<dbReference type="Pfam" id="PF13406">
    <property type="entry name" value="SLT_2"/>
    <property type="match status" value="1"/>
</dbReference>
<dbReference type="Proteomes" id="UP001207918">
    <property type="component" value="Unassembled WGS sequence"/>
</dbReference>
<dbReference type="GO" id="GO:0016757">
    <property type="term" value="F:glycosyltransferase activity"/>
    <property type="evidence" value="ECO:0007669"/>
    <property type="project" value="UniProtKB-KW"/>
</dbReference>
<accession>A0ABT3PPN7</accession>
<dbReference type="SUPFAM" id="SSF53955">
    <property type="entry name" value="Lysozyme-like"/>
    <property type="match status" value="1"/>
</dbReference>
<reference evidence="2 3" key="1">
    <citation type="submission" date="2021-03" db="EMBL/GenBank/DDBJ databases">
        <title>Aliifodinibius sp. nov., a new bacterium isolated from saline soil.</title>
        <authorList>
            <person name="Galisteo C."/>
            <person name="De La Haba R."/>
            <person name="Sanchez-Porro C."/>
            <person name="Ventosa A."/>
        </authorList>
    </citation>
    <scope>NUCLEOTIDE SEQUENCE [LARGE SCALE GENOMIC DNA]</scope>
    <source>
        <strain evidence="2 3">1BSP15-2V2</strain>
    </source>
</reference>
<sequence length="261" mass="30027">MKYLHILFPAIILVVLTVQTKAQSNSDSLSYAEQYQQELARLSSEFEKQGYDLSTFTNDNRFEVYGEIDQRFKGSAERTTPTLDEYKEILDFEEKVSQGVEFLHTHSNQLRKAEEKYGIPKYLITAIIGIESKYGTVLGSYNPLNVYISMALVDYRADFAKAQLKELLEFVDRKQVDVFTLKSSYAGAMSPAQFIPYSVNKWWVGKDIFDMDNSIMSVANYLAHFQERTNSLRTSVLRYNPSDLYADTILDLADEIEKESK</sequence>
<evidence type="ECO:0000313" key="2">
    <source>
        <dbReference type="EMBL" id="MCW9707829.1"/>
    </source>
</evidence>
<protein>
    <submittedName>
        <fullName evidence="2">Lytic murein transglycosylase</fullName>
        <ecNumber evidence="2">2.4.-.-</ecNumber>
    </submittedName>
</protein>
<gene>
    <name evidence="2" type="ORF">J6I44_13250</name>
</gene>
<keyword evidence="2" id="KW-0808">Transferase</keyword>
<dbReference type="RefSeq" id="WP_265766619.1">
    <property type="nucleotide sequence ID" value="NZ_JAGGJA010000008.1"/>
</dbReference>
<evidence type="ECO:0000259" key="1">
    <source>
        <dbReference type="Pfam" id="PF13406"/>
    </source>
</evidence>
<dbReference type="InterPro" id="IPR023346">
    <property type="entry name" value="Lysozyme-like_dom_sf"/>
</dbReference>
<evidence type="ECO:0000313" key="3">
    <source>
        <dbReference type="Proteomes" id="UP001207918"/>
    </source>
</evidence>
<feature type="domain" description="Transglycosylase SLT" evidence="1">
    <location>
        <begin position="35"/>
        <end position="224"/>
    </location>
</feature>
<organism evidence="2 3">
    <name type="scientific">Fodinibius salsisoli</name>
    <dbReference type="NCBI Taxonomy" id="2820877"/>
    <lineage>
        <taxon>Bacteria</taxon>
        <taxon>Pseudomonadati</taxon>
        <taxon>Balneolota</taxon>
        <taxon>Balneolia</taxon>
        <taxon>Balneolales</taxon>
        <taxon>Balneolaceae</taxon>
        <taxon>Fodinibius</taxon>
    </lineage>
</organism>
<name>A0ABT3PPN7_9BACT</name>
<dbReference type="PANTHER" id="PTHR30163">
    <property type="entry name" value="MEMBRANE-BOUND LYTIC MUREIN TRANSGLYCOSYLASE B"/>
    <property type="match status" value="1"/>
</dbReference>
<dbReference type="InterPro" id="IPR043426">
    <property type="entry name" value="MltB-like"/>
</dbReference>
<dbReference type="InterPro" id="IPR031304">
    <property type="entry name" value="SLT_2"/>
</dbReference>
<keyword evidence="2" id="KW-0328">Glycosyltransferase</keyword>
<comment type="caution">
    <text evidence="2">The sequence shown here is derived from an EMBL/GenBank/DDBJ whole genome shotgun (WGS) entry which is preliminary data.</text>
</comment>
<proteinExistence type="predicted"/>
<dbReference type="EMBL" id="JAGGJA010000008">
    <property type="protein sequence ID" value="MCW9707829.1"/>
    <property type="molecule type" value="Genomic_DNA"/>
</dbReference>